<evidence type="ECO:0000313" key="3">
    <source>
        <dbReference type="EMBL" id="KAJ4387831.1"/>
    </source>
</evidence>
<keyword evidence="4" id="KW-1185">Reference proteome</keyword>
<proteinExistence type="predicted"/>
<dbReference type="OrthoDB" id="2132010at2759"/>
<dbReference type="Proteomes" id="UP001140453">
    <property type="component" value="Unassembled WGS sequence"/>
</dbReference>
<name>A0A9W8YN60_9PEZI</name>
<reference evidence="3" key="1">
    <citation type="submission" date="2022-10" db="EMBL/GenBank/DDBJ databases">
        <title>Tapping the CABI collections for fungal endophytes: first genome assemblies for Collariella, Neodidymelliopsis, Ascochyta clinopodiicola, Didymella pomorum, Didymosphaeria variabile, Neocosmospora piperis and Neocucurbitaria cava.</title>
        <authorList>
            <person name="Hill R."/>
        </authorList>
    </citation>
    <scope>NUCLEOTIDE SEQUENCE</scope>
    <source>
        <strain evidence="3">IMI 355082</strain>
    </source>
</reference>
<organism evidence="3 4">
    <name type="scientific">Gnomoniopsis smithogilvyi</name>
    <dbReference type="NCBI Taxonomy" id="1191159"/>
    <lineage>
        <taxon>Eukaryota</taxon>
        <taxon>Fungi</taxon>
        <taxon>Dikarya</taxon>
        <taxon>Ascomycota</taxon>
        <taxon>Pezizomycotina</taxon>
        <taxon>Sordariomycetes</taxon>
        <taxon>Sordariomycetidae</taxon>
        <taxon>Diaporthales</taxon>
        <taxon>Gnomoniaceae</taxon>
        <taxon>Gnomoniopsis</taxon>
    </lineage>
</organism>
<dbReference type="EMBL" id="JAPEVB010000005">
    <property type="protein sequence ID" value="KAJ4387831.1"/>
    <property type="molecule type" value="Genomic_DNA"/>
</dbReference>
<evidence type="ECO:0008006" key="5">
    <source>
        <dbReference type="Google" id="ProtNLM"/>
    </source>
</evidence>
<evidence type="ECO:0000256" key="1">
    <source>
        <dbReference type="SAM" id="MobiDB-lite"/>
    </source>
</evidence>
<keyword evidence="2" id="KW-0732">Signal</keyword>
<comment type="caution">
    <text evidence="3">The sequence shown here is derived from an EMBL/GenBank/DDBJ whole genome shotgun (WGS) entry which is preliminary data.</text>
</comment>
<feature type="signal peptide" evidence="2">
    <location>
        <begin position="1"/>
        <end position="17"/>
    </location>
</feature>
<feature type="region of interest" description="Disordered" evidence="1">
    <location>
        <begin position="282"/>
        <end position="305"/>
    </location>
</feature>
<evidence type="ECO:0000256" key="2">
    <source>
        <dbReference type="SAM" id="SignalP"/>
    </source>
</evidence>
<protein>
    <recommendedName>
        <fullName evidence="5">Biotrophy-associated secreted protein 2</fullName>
    </recommendedName>
</protein>
<sequence length="372" mass="35682">MGPSNVLFFLFALQSLALSPDPSGQSKVGNGAHQSSIGSQCLSSLDCGANGNTACCAFLPQAGGATIGICSGCGATTQAGKQGCGFGDQGTNVAGQPQVCPASSFAQGALAGGAANVSSAAAAAAAGAPAAQAVPPAAVASASSASCLTRRRSAKYEQRQAAQQPPVLQPQPAQIPDPTLDAGAGNRKNAQFITGRCVNANDCGASQSDLSKVCCASVVDKTTGQTVGVCSGSAVGNAAPKLGCGFGDGLANAALAKPAASVAASNGDTSCANGSAAANAAAAPPVTQPQPAKLPDPSLDTGKGNQQNKQFVTGACINSRDCGAQQANLANVCCASVMSGGQVVGVCSGSAVGNAAPKMGCGFGDGKINSAA</sequence>
<dbReference type="AlphaFoldDB" id="A0A9W8YN60"/>
<gene>
    <name evidence="3" type="ORF">N0V93_008434</name>
</gene>
<accession>A0A9W8YN60</accession>
<feature type="region of interest" description="Disordered" evidence="1">
    <location>
        <begin position="155"/>
        <end position="186"/>
    </location>
</feature>
<feature type="chain" id="PRO_5040896096" description="Biotrophy-associated secreted protein 2" evidence="2">
    <location>
        <begin position="18"/>
        <end position="372"/>
    </location>
</feature>
<evidence type="ECO:0000313" key="4">
    <source>
        <dbReference type="Proteomes" id="UP001140453"/>
    </source>
</evidence>